<dbReference type="Gene3D" id="3.40.50.1000">
    <property type="entry name" value="HAD superfamily/HAD-like"/>
    <property type="match status" value="1"/>
</dbReference>
<sequence length="155" mass="16355">MLAYALPGQKIIINQVVLDFNGTIACDGELLPGVAPRLQALATDVKLYVLTADTFGTAALACRDLPVQLIKVDQLQGGEDKERLVVRLGAEHTAAIGNGNNDVQMLTRAALGLLVLGPEGSSGRALQVADVVFSDILAALDFLLKPKRVVATLRP</sequence>
<proteinExistence type="predicted"/>
<dbReference type="SUPFAM" id="SSF56784">
    <property type="entry name" value="HAD-like"/>
    <property type="match status" value="1"/>
</dbReference>
<evidence type="ECO:0000313" key="1">
    <source>
        <dbReference type="EMBL" id="GAF26882.1"/>
    </source>
</evidence>
<protein>
    <submittedName>
        <fullName evidence="1">Soluble P-type ATPase</fullName>
    </submittedName>
</protein>
<gene>
    <name evidence="1" type="ORF">MTY_2222</name>
</gene>
<dbReference type="Proteomes" id="UP000063718">
    <property type="component" value="Unassembled WGS sequence"/>
</dbReference>
<reference evidence="1" key="1">
    <citation type="journal article" date="2014" name="Gene">
        <title>Genome-guided analysis of transformation efficiency and carbon dioxide assimilation by Moorella thermoacetica Y72.</title>
        <authorList>
            <person name="Tsukahara K."/>
            <person name="Kita A."/>
            <person name="Nakashimada Y."/>
            <person name="Hoshino T."/>
            <person name="Murakami K."/>
        </authorList>
    </citation>
    <scope>NUCLEOTIDE SEQUENCE [LARGE SCALE GENOMIC DNA]</scope>
    <source>
        <strain evidence="1">Y72</strain>
    </source>
</reference>
<dbReference type="InterPro" id="IPR036412">
    <property type="entry name" value="HAD-like_sf"/>
</dbReference>
<accession>A0A0S6UD33</accession>
<organism evidence="1">
    <name type="scientific">Moorella thermoacetica Y72</name>
    <dbReference type="NCBI Taxonomy" id="1325331"/>
    <lineage>
        <taxon>Bacteria</taxon>
        <taxon>Bacillati</taxon>
        <taxon>Bacillota</taxon>
        <taxon>Clostridia</taxon>
        <taxon>Neomoorellales</taxon>
        <taxon>Neomoorellaceae</taxon>
        <taxon>Neomoorella</taxon>
    </lineage>
</organism>
<dbReference type="EMBL" id="DF238840">
    <property type="protein sequence ID" value="GAF26882.1"/>
    <property type="molecule type" value="Genomic_DNA"/>
</dbReference>
<dbReference type="AlphaFoldDB" id="A0A0S6UD33"/>
<dbReference type="InterPro" id="IPR023214">
    <property type="entry name" value="HAD_sf"/>
</dbReference>
<name>A0A0S6UD33_NEOTH</name>
<dbReference type="RefSeq" id="WP_025774597.1">
    <property type="nucleotide sequence ID" value="NZ_DF238840.1"/>
</dbReference>